<dbReference type="Pfam" id="PF01553">
    <property type="entry name" value="Acyltransferase"/>
    <property type="match status" value="1"/>
</dbReference>
<evidence type="ECO:0000256" key="6">
    <source>
        <dbReference type="ARBA" id="ARBA00023136"/>
    </source>
</evidence>
<keyword evidence="7" id="KW-0012">Acyltransferase</keyword>
<gene>
    <name evidence="8" type="ORF">DCAR_0103021</name>
</gene>
<proteinExistence type="inferred from homology"/>
<keyword evidence="6" id="KW-0472">Membrane</keyword>
<keyword evidence="5" id="KW-1133">Transmembrane helix</keyword>
<dbReference type="GO" id="GO:0090447">
    <property type="term" value="F:glycerol-3-phosphate 2-O-acyltransferase activity"/>
    <property type="evidence" value="ECO:0007669"/>
    <property type="project" value="TreeGrafter"/>
</dbReference>
<accession>A0A166HGH0</accession>
<dbReference type="GO" id="GO:0016020">
    <property type="term" value="C:membrane"/>
    <property type="evidence" value="ECO:0007669"/>
    <property type="project" value="UniProtKB-SubCell"/>
</dbReference>
<dbReference type="Proteomes" id="UP000077755">
    <property type="component" value="Chromosome 1"/>
</dbReference>
<evidence type="ECO:0000256" key="7">
    <source>
        <dbReference type="ARBA" id="ARBA00023315"/>
    </source>
</evidence>
<name>A0A166HGH0_DAUCS</name>
<evidence type="ECO:0000256" key="2">
    <source>
        <dbReference type="ARBA" id="ARBA00007937"/>
    </source>
</evidence>
<sequence length="531" mass="59918">MVFFKSFSFIKFVLILFRVLPKHYNKQKGLQISSASDVYVESFPQFKHRCSESSETTLIFNVEGTLLRSSSLFPYFMLVAFEAGSIIRALLLLLLYPFLRLISEEMSLKVMVLVCFMGIKKESFRIGSSVLPKFFMEDVSAESFAALRMAKKKIGVTELPQVMVESFLRDYMEVDVVVGRELKEIGGYYVGLYEEKETSKRAQCAEAKLFRDVAELSSTVIGLDNISCSTQNQLFSGCKEIYMVSEAEKLNWSILPRDRYPKPLIFHDGRLAFRPTPLSILAMFMWFPFGLVLSIFRITIAVILPLNVSLPVLFFSGIKLRLLNSDSLNNADHDIIGPKGTLFVCNHRTLLDPLFLSFGLKKPVAAVTYSLSRLSEMISPIRTGRLTRDHDQDSKMMKELLNHGDLVVCPEGTTCREPYLLRLSPLFTELSDNIVPVGMDSHVTMFHGTTAGGSKCLDPFFFMMNPDPSYTVRFLNRVRGASLCKQGDRSRYEVANVVQSELGKALGFECTMHTRKDKYLSLAGNEGLVSA</sequence>
<dbReference type="Pfam" id="PF23270">
    <property type="entry name" value="HAD_RAM2_N"/>
    <property type="match status" value="1"/>
</dbReference>
<evidence type="ECO:0000313" key="9">
    <source>
        <dbReference type="Proteomes" id="UP000077755"/>
    </source>
</evidence>
<dbReference type="PANTHER" id="PTHR15486">
    <property type="entry name" value="ANCIENT UBIQUITOUS PROTEIN"/>
    <property type="match status" value="1"/>
</dbReference>
<protein>
    <submittedName>
        <fullName evidence="8">Uncharacterized protein</fullName>
    </submittedName>
</protein>
<dbReference type="InterPro" id="IPR056462">
    <property type="entry name" value="HAD_RAM2/GPAT1-8"/>
</dbReference>
<evidence type="ECO:0000313" key="8">
    <source>
        <dbReference type="EMBL" id="WOG83843.1"/>
    </source>
</evidence>
<keyword evidence="3" id="KW-0808">Transferase</keyword>
<reference evidence="8" key="2">
    <citation type="submission" date="2022-03" db="EMBL/GenBank/DDBJ databases">
        <title>Draft title - Genomic analysis of global carrot germplasm unveils the trajectory of domestication and the origin of high carotenoid orange carrot.</title>
        <authorList>
            <person name="Iorizzo M."/>
            <person name="Ellison S."/>
            <person name="Senalik D."/>
            <person name="Macko-Podgorni A."/>
            <person name="Grzebelus D."/>
            <person name="Bostan H."/>
            <person name="Rolling W."/>
            <person name="Curaba J."/>
            <person name="Simon P."/>
        </authorList>
    </citation>
    <scope>NUCLEOTIDE SEQUENCE</scope>
    <source>
        <tissue evidence="8">Leaf</tissue>
    </source>
</reference>
<keyword evidence="9" id="KW-1185">Reference proteome</keyword>
<reference evidence="8" key="1">
    <citation type="journal article" date="2016" name="Nat. Genet.">
        <title>A high-quality carrot genome assembly provides new insights into carotenoid accumulation and asterid genome evolution.</title>
        <authorList>
            <person name="Iorizzo M."/>
            <person name="Ellison S."/>
            <person name="Senalik D."/>
            <person name="Zeng P."/>
            <person name="Satapoomin P."/>
            <person name="Huang J."/>
            <person name="Bowman M."/>
            <person name="Iovene M."/>
            <person name="Sanseverino W."/>
            <person name="Cavagnaro P."/>
            <person name="Yildiz M."/>
            <person name="Macko-Podgorni A."/>
            <person name="Moranska E."/>
            <person name="Grzebelus E."/>
            <person name="Grzebelus D."/>
            <person name="Ashrafi H."/>
            <person name="Zheng Z."/>
            <person name="Cheng S."/>
            <person name="Spooner D."/>
            <person name="Van Deynze A."/>
            <person name="Simon P."/>
        </authorList>
    </citation>
    <scope>NUCLEOTIDE SEQUENCE</scope>
    <source>
        <tissue evidence="8">Leaf</tissue>
    </source>
</reference>
<dbReference type="GO" id="GO:0010143">
    <property type="term" value="P:cutin biosynthetic process"/>
    <property type="evidence" value="ECO:0007669"/>
    <property type="project" value="TreeGrafter"/>
</dbReference>
<dbReference type="AlphaFoldDB" id="A0A166HGH0"/>
<organism evidence="8 9">
    <name type="scientific">Daucus carota subsp. sativus</name>
    <name type="common">Carrot</name>
    <dbReference type="NCBI Taxonomy" id="79200"/>
    <lineage>
        <taxon>Eukaryota</taxon>
        <taxon>Viridiplantae</taxon>
        <taxon>Streptophyta</taxon>
        <taxon>Embryophyta</taxon>
        <taxon>Tracheophyta</taxon>
        <taxon>Spermatophyta</taxon>
        <taxon>Magnoliopsida</taxon>
        <taxon>eudicotyledons</taxon>
        <taxon>Gunneridae</taxon>
        <taxon>Pentapetalae</taxon>
        <taxon>asterids</taxon>
        <taxon>campanulids</taxon>
        <taxon>Apiales</taxon>
        <taxon>Apiaceae</taxon>
        <taxon>Apioideae</taxon>
        <taxon>Scandiceae</taxon>
        <taxon>Daucinae</taxon>
        <taxon>Daucus</taxon>
        <taxon>Daucus sect. Daucus</taxon>
    </lineage>
</organism>
<dbReference type="SMART" id="SM00563">
    <property type="entry name" value="PlsC"/>
    <property type="match status" value="1"/>
</dbReference>
<dbReference type="GO" id="GO:0016791">
    <property type="term" value="F:phosphatase activity"/>
    <property type="evidence" value="ECO:0007669"/>
    <property type="project" value="TreeGrafter"/>
</dbReference>
<keyword evidence="4" id="KW-0812">Transmembrane</keyword>
<evidence type="ECO:0000256" key="1">
    <source>
        <dbReference type="ARBA" id="ARBA00004141"/>
    </source>
</evidence>
<dbReference type="EMBL" id="CP093343">
    <property type="protein sequence ID" value="WOG83843.1"/>
    <property type="molecule type" value="Genomic_DNA"/>
</dbReference>
<dbReference type="OMA" id="IFRITIA"/>
<dbReference type="SUPFAM" id="SSF69593">
    <property type="entry name" value="Glycerol-3-phosphate (1)-acyltransferase"/>
    <property type="match status" value="1"/>
</dbReference>
<evidence type="ECO:0000256" key="5">
    <source>
        <dbReference type="ARBA" id="ARBA00022989"/>
    </source>
</evidence>
<dbReference type="InterPro" id="IPR002123">
    <property type="entry name" value="Plipid/glycerol_acylTrfase"/>
</dbReference>
<evidence type="ECO:0000256" key="3">
    <source>
        <dbReference type="ARBA" id="ARBA00022679"/>
    </source>
</evidence>
<evidence type="ECO:0000256" key="4">
    <source>
        <dbReference type="ARBA" id="ARBA00022692"/>
    </source>
</evidence>
<dbReference type="Gramene" id="KZN10224">
    <property type="protein sequence ID" value="KZN10224"/>
    <property type="gene ID" value="DCAR_002880"/>
</dbReference>
<comment type="similarity">
    <text evidence="2">Belongs to the GPAT/DAPAT family.</text>
</comment>
<comment type="subcellular location">
    <subcellularLocation>
        <location evidence="1">Membrane</location>
        <topology evidence="1">Multi-pass membrane protein</topology>
    </subcellularLocation>
</comment>
<dbReference type="PANTHER" id="PTHR15486:SF62">
    <property type="entry name" value="GLYCEROL-3-PHOSPHATE ACYLTRANSFERASE 2-RELATED"/>
    <property type="match status" value="1"/>
</dbReference>